<dbReference type="OrthoDB" id="10042947at2759"/>
<keyword evidence="3" id="KW-1185">Reference proteome</keyword>
<feature type="transmembrane region" description="Helical" evidence="1">
    <location>
        <begin position="39"/>
        <end position="61"/>
    </location>
</feature>
<feature type="transmembrane region" description="Helical" evidence="1">
    <location>
        <begin position="95"/>
        <end position="113"/>
    </location>
</feature>
<dbReference type="Proteomes" id="UP000799770">
    <property type="component" value="Unassembled WGS sequence"/>
</dbReference>
<keyword evidence="1" id="KW-0472">Membrane</keyword>
<evidence type="ECO:0008006" key="4">
    <source>
        <dbReference type="Google" id="ProtNLM"/>
    </source>
</evidence>
<feature type="transmembrane region" description="Helical" evidence="1">
    <location>
        <begin position="7"/>
        <end position="27"/>
    </location>
</feature>
<keyword evidence="1" id="KW-1133">Transmembrane helix</keyword>
<name>A0A6A5ZIV9_9PLEO</name>
<evidence type="ECO:0000313" key="3">
    <source>
        <dbReference type="Proteomes" id="UP000799770"/>
    </source>
</evidence>
<gene>
    <name evidence="2" type="ORF">BDV96DRAFT_596855</name>
</gene>
<accession>A0A6A5ZIV9</accession>
<protein>
    <recommendedName>
        <fullName evidence="4">EamA domain-containing protein</fullName>
    </recommendedName>
</protein>
<organism evidence="2 3">
    <name type="scientific">Lophiotrema nucula</name>
    <dbReference type="NCBI Taxonomy" id="690887"/>
    <lineage>
        <taxon>Eukaryota</taxon>
        <taxon>Fungi</taxon>
        <taxon>Dikarya</taxon>
        <taxon>Ascomycota</taxon>
        <taxon>Pezizomycotina</taxon>
        <taxon>Dothideomycetes</taxon>
        <taxon>Pleosporomycetidae</taxon>
        <taxon>Pleosporales</taxon>
        <taxon>Lophiotremataceae</taxon>
        <taxon>Lophiotrema</taxon>
    </lineage>
</organism>
<dbReference type="AlphaFoldDB" id="A0A6A5ZIV9"/>
<evidence type="ECO:0000256" key="1">
    <source>
        <dbReference type="SAM" id="Phobius"/>
    </source>
</evidence>
<sequence length="127" mass="13441">MPSLPAATVYAFGFTSFLFGITTLLNPSHGLEALSLHPGARPAVISSSLAAVAMGIYYALAAYQENRAFFWLTVPMRSLTATVFLGMGGGWMAPGVWEGAGAMLTLGALLWEGREKARRAGMKERGG</sequence>
<dbReference type="EMBL" id="ML977316">
    <property type="protein sequence ID" value="KAF2119076.1"/>
    <property type="molecule type" value="Genomic_DNA"/>
</dbReference>
<proteinExistence type="predicted"/>
<feature type="transmembrane region" description="Helical" evidence="1">
    <location>
        <begin position="68"/>
        <end position="89"/>
    </location>
</feature>
<keyword evidence="1" id="KW-0812">Transmembrane</keyword>
<reference evidence="2" key="1">
    <citation type="journal article" date="2020" name="Stud. Mycol.">
        <title>101 Dothideomycetes genomes: a test case for predicting lifestyles and emergence of pathogens.</title>
        <authorList>
            <person name="Haridas S."/>
            <person name="Albert R."/>
            <person name="Binder M."/>
            <person name="Bloem J."/>
            <person name="Labutti K."/>
            <person name="Salamov A."/>
            <person name="Andreopoulos B."/>
            <person name="Baker S."/>
            <person name="Barry K."/>
            <person name="Bills G."/>
            <person name="Bluhm B."/>
            <person name="Cannon C."/>
            <person name="Castanera R."/>
            <person name="Culley D."/>
            <person name="Daum C."/>
            <person name="Ezra D."/>
            <person name="Gonzalez J."/>
            <person name="Henrissat B."/>
            <person name="Kuo A."/>
            <person name="Liang C."/>
            <person name="Lipzen A."/>
            <person name="Lutzoni F."/>
            <person name="Magnuson J."/>
            <person name="Mondo S."/>
            <person name="Nolan M."/>
            <person name="Ohm R."/>
            <person name="Pangilinan J."/>
            <person name="Park H.-J."/>
            <person name="Ramirez L."/>
            <person name="Alfaro M."/>
            <person name="Sun H."/>
            <person name="Tritt A."/>
            <person name="Yoshinaga Y."/>
            <person name="Zwiers L.-H."/>
            <person name="Turgeon B."/>
            <person name="Goodwin S."/>
            <person name="Spatafora J."/>
            <person name="Crous P."/>
            <person name="Grigoriev I."/>
        </authorList>
    </citation>
    <scope>NUCLEOTIDE SEQUENCE</scope>
    <source>
        <strain evidence="2">CBS 627.86</strain>
    </source>
</reference>
<evidence type="ECO:0000313" key="2">
    <source>
        <dbReference type="EMBL" id="KAF2119076.1"/>
    </source>
</evidence>